<organism evidence="5 6">
    <name type="scientific">candidate division MSBL1 archaeon SCGC-AAA261C02</name>
    <dbReference type="NCBI Taxonomy" id="1698272"/>
    <lineage>
        <taxon>Archaea</taxon>
        <taxon>Methanobacteriati</taxon>
        <taxon>Methanobacteriota</taxon>
        <taxon>candidate division MSBL1</taxon>
    </lineage>
</organism>
<dbReference type="Proteomes" id="UP000070520">
    <property type="component" value="Unassembled WGS sequence"/>
</dbReference>
<keyword evidence="2" id="KW-0238">DNA-binding</keyword>
<evidence type="ECO:0000259" key="4">
    <source>
        <dbReference type="PROSITE" id="PS51118"/>
    </source>
</evidence>
<dbReference type="InterPro" id="IPR036388">
    <property type="entry name" value="WH-like_DNA-bd_sf"/>
</dbReference>
<feature type="domain" description="HTH hxlR-type" evidence="4">
    <location>
        <begin position="2"/>
        <end position="100"/>
    </location>
</feature>
<name>A0A133V087_9EURY</name>
<dbReference type="EMBL" id="LHXW01000022">
    <property type="protein sequence ID" value="KXA99840.1"/>
    <property type="molecule type" value="Genomic_DNA"/>
</dbReference>
<dbReference type="InterPro" id="IPR011991">
    <property type="entry name" value="ArsR-like_HTH"/>
</dbReference>
<evidence type="ECO:0000313" key="6">
    <source>
        <dbReference type="Proteomes" id="UP000070520"/>
    </source>
</evidence>
<reference evidence="5 6" key="1">
    <citation type="journal article" date="2016" name="Sci. Rep.">
        <title>Metabolic traits of an uncultured archaeal lineage -MSBL1- from brine pools of the Red Sea.</title>
        <authorList>
            <person name="Mwirichia R."/>
            <person name="Alam I."/>
            <person name="Rashid M."/>
            <person name="Vinu M."/>
            <person name="Ba-Alawi W."/>
            <person name="Anthony Kamau A."/>
            <person name="Kamanda Ngugi D."/>
            <person name="Goker M."/>
            <person name="Klenk H.P."/>
            <person name="Bajic V."/>
            <person name="Stingl U."/>
        </authorList>
    </citation>
    <scope>NUCLEOTIDE SEQUENCE [LARGE SCALE GENOMIC DNA]</scope>
    <source>
        <strain evidence="5">SCGC-AAA261C02</strain>
    </source>
</reference>
<dbReference type="Gene3D" id="1.10.10.10">
    <property type="entry name" value="Winged helix-like DNA-binding domain superfamily/Winged helix DNA-binding domain"/>
    <property type="match status" value="1"/>
</dbReference>
<evidence type="ECO:0000256" key="3">
    <source>
        <dbReference type="ARBA" id="ARBA00023163"/>
    </source>
</evidence>
<evidence type="ECO:0000256" key="1">
    <source>
        <dbReference type="ARBA" id="ARBA00023015"/>
    </source>
</evidence>
<proteinExistence type="predicted"/>
<dbReference type="InterPro" id="IPR036390">
    <property type="entry name" value="WH_DNA-bd_sf"/>
</dbReference>
<protein>
    <recommendedName>
        <fullName evidence="4">HTH hxlR-type domain-containing protein</fullName>
    </recommendedName>
</protein>
<dbReference type="CDD" id="cd00090">
    <property type="entry name" value="HTH_ARSR"/>
    <property type="match status" value="1"/>
</dbReference>
<dbReference type="PANTHER" id="PTHR33204">
    <property type="entry name" value="TRANSCRIPTIONAL REGULATOR, MARR FAMILY"/>
    <property type="match status" value="1"/>
</dbReference>
<dbReference type="AlphaFoldDB" id="A0A133V087"/>
<sequence>MNEDKVVSAMDNLLCRKWTLRLLMNLQANSPRRFNEISNDLSGISSKTLSKRLKTLKAKSIIKRKSYSEIPPRVEYSLTEKGEKLIKSFDDVMKWAENWM</sequence>
<dbReference type="SUPFAM" id="SSF46785">
    <property type="entry name" value="Winged helix' DNA-binding domain"/>
    <property type="match status" value="1"/>
</dbReference>
<keyword evidence="1" id="KW-0805">Transcription regulation</keyword>
<dbReference type="PANTHER" id="PTHR33204:SF18">
    <property type="entry name" value="TRANSCRIPTIONAL REGULATORY PROTEIN"/>
    <property type="match status" value="1"/>
</dbReference>
<evidence type="ECO:0000313" key="5">
    <source>
        <dbReference type="EMBL" id="KXA99840.1"/>
    </source>
</evidence>
<gene>
    <name evidence="5" type="ORF">AKJ42_02385</name>
</gene>
<accession>A0A133V087</accession>
<keyword evidence="3" id="KW-0804">Transcription</keyword>
<comment type="caution">
    <text evidence="5">The sequence shown here is derived from an EMBL/GenBank/DDBJ whole genome shotgun (WGS) entry which is preliminary data.</text>
</comment>
<dbReference type="InterPro" id="IPR002577">
    <property type="entry name" value="HTH_HxlR"/>
</dbReference>
<evidence type="ECO:0000256" key="2">
    <source>
        <dbReference type="ARBA" id="ARBA00023125"/>
    </source>
</evidence>
<dbReference type="Pfam" id="PF01638">
    <property type="entry name" value="HxlR"/>
    <property type="match status" value="1"/>
</dbReference>
<dbReference type="PATRIC" id="fig|1698272.3.peg.332"/>
<dbReference type="GO" id="GO:0003677">
    <property type="term" value="F:DNA binding"/>
    <property type="evidence" value="ECO:0007669"/>
    <property type="project" value="UniProtKB-KW"/>
</dbReference>
<dbReference type="PROSITE" id="PS51118">
    <property type="entry name" value="HTH_HXLR"/>
    <property type="match status" value="1"/>
</dbReference>
<keyword evidence="6" id="KW-1185">Reference proteome</keyword>